<dbReference type="EMBL" id="JAKFGM010000003">
    <property type="protein sequence ID" value="MCF2515903.1"/>
    <property type="molecule type" value="Genomic_DNA"/>
</dbReference>
<dbReference type="InterPro" id="IPR036942">
    <property type="entry name" value="Beta-barrel_TonB_sf"/>
</dbReference>
<keyword evidence="16" id="KW-0675">Receptor</keyword>
<keyword evidence="7" id="KW-0406">Ion transport</keyword>
<evidence type="ECO:0000256" key="3">
    <source>
        <dbReference type="ARBA" id="ARBA00022452"/>
    </source>
</evidence>
<keyword evidence="5 11" id="KW-0812">Transmembrane</keyword>
<dbReference type="GO" id="GO:0009279">
    <property type="term" value="C:cell outer membrane"/>
    <property type="evidence" value="ECO:0007669"/>
    <property type="project" value="UniProtKB-SubCell"/>
</dbReference>
<evidence type="ECO:0000313" key="17">
    <source>
        <dbReference type="Proteomes" id="UP001139410"/>
    </source>
</evidence>
<evidence type="ECO:0000256" key="1">
    <source>
        <dbReference type="ARBA" id="ARBA00004571"/>
    </source>
</evidence>
<accession>A0A9X1TZ84</accession>
<dbReference type="SUPFAM" id="SSF56935">
    <property type="entry name" value="Porins"/>
    <property type="match status" value="1"/>
</dbReference>
<dbReference type="PANTHER" id="PTHR32552:SF81">
    <property type="entry name" value="TONB-DEPENDENT OUTER MEMBRANE RECEPTOR"/>
    <property type="match status" value="1"/>
</dbReference>
<evidence type="ECO:0000256" key="6">
    <source>
        <dbReference type="ARBA" id="ARBA00023004"/>
    </source>
</evidence>
<keyword evidence="6" id="KW-0408">Iron</keyword>
<dbReference type="PROSITE" id="PS52016">
    <property type="entry name" value="TONB_DEPENDENT_REC_3"/>
    <property type="match status" value="1"/>
</dbReference>
<name>A0A9X1TZ84_9SPHN</name>
<evidence type="ECO:0000256" key="10">
    <source>
        <dbReference type="ARBA" id="ARBA00023237"/>
    </source>
</evidence>
<keyword evidence="17" id="KW-1185">Reference proteome</keyword>
<dbReference type="Gene3D" id="2.40.170.20">
    <property type="entry name" value="TonB-dependent receptor, beta-barrel domain"/>
    <property type="match status" value="1"/>
</dbReference>
<keyword evidence="10 11" id="KW-0998">Cell outer membrane</keyword>
<dbReference type="GO" id="GO:0006826">
    <property type="term" value="P:iron ion transport"/>
    <property type="evidence" value="ECO:0007669"/>
    <property type="project" value="UniProtKB-KW"/>
</dbReference>
<feature type="domain" description="TonB-dependent receptor-like beta-barrel" evidence="14">
    <location>
        <begin position="305"/>
        <end position="731"/>
    </location>
</feature>
<keyword evidence="4" id="KW-0410">Iron transport</keyword>
<dbReference type="InterPro" id="IPR012910">
    <property type="entry name" value="Plug_dom"/>
</dbReference>
<gene>
    <name evidence="16" type="ORF">LVY65_12640</name>
</gene>
<dbReference type="InterPro" id="IPR000531">
    <property type="entry name" value="Beta-barrel_TonB"/>
</dbReference>
<evidence type="ECO:0000256" key="13">
    <source>
        <dbReference type="SAM" id="SignalP"/>
    </source>
</evidence>
<dbReference type="AlphaFoldDB" id="A0A9X1TZ84"/>
<evidence type="ECO:0000256" key="11">
    <source>
        <dbReference type="PROSITE-ProRule" id="PRU01360"/>
    </source>
</evidence>
<dbReference type="Pfam" id="PF07715">
    <property type="entry name" value="Plug"/>
    <property type="match status" value="1"/>
</dbReference>
<feature type="domain" description="TonB-dependent receptor plug" evidence="15">
    <location>
        <begin position="66"/>
        <end position="175"/>
    </location>
</feature>
<keyword evidence="13" id="KW-0732">Signal</keyword>
<protein>
    <submittedName>
        <fullName evidence="16">TonB-dependent receptor</fullName>
    </submittedName>
</protein>
<feature type="chain" id="PRO_5040773230" evidence="13">
    <location>
        <begin position="26"/>
        <end position="774"/>
    </location>
</feature>
<evidence type="ECO:0000256" key="2">
    <source>
        <dbReference type="ARBA" id="ARBA00022448"/>
    </source>
</evidence>
<keyword evidence="2 11" id="KW-0813">Transport</keyword>
<sequence length="774" mass="83006">MINCRTALFLSTGIAALLASAPALAAQQAAGEGQPPAAEAPSTAEGQEEGGDLIVVTAQKRTQVLIDVPQSITVVSGATLENQQATNFQDYLKLVPGLQLDQSNPGEGRLILRGLNTGGVASTVAVYLDETPFGSSTGLVNGGVLAGDFDTFDVARIEVLRGPQGTLYGASSLGGLLKFVTNEPDTTKVEARGRVALEDTKGGDLSYRGNAVINVPLSDTIAFRASGTYRKEGGFIDSNGDSFVTPIDTVVTSDDKNNINSVKSYGGRASLLFKPSDVFDLRLSAYLQNIRTKSPTIVESDPDTLESLYGGPTQHRFAEPYGDLDYRVYNGLLNYDLGFGTLTSSTSYSKQDQTRRQDLTFNLSWLIELFSGVPNELVLDQKTNNKKFTQEIRLTSHDNDRFEWLVGGYYTHEDGLIFQEYNTLAPHTNTEITTPLGVLAQVSLDSKYKEIAGFANATVHLSQQFHLDFGGRYSHNKQDAAQTGFGALVGGLPINTDLHSSDNVFTYSVAPRYEINDHASVYARVAKGYRPGGPNVLPPNPPAGLPSTFDPDTATTYEVGFKGETADRKASLDVAIYHISWNDIQLVTSINNFGLNINGGNAKSDGAEFTATWRPIRGLSTSINGAYTNARLADDLPPVGGQVAAFDGDRLPFTPKFSLGVNADYNWSLSGTTEAYVGGSLRALSKQTADYDADFFEANDHHRKIDGYSVVDLRGGVNFGSFSVEAYAKNLFDAHGRTSTVGPNANGAPIYPNGAIGTGVIRPRTIGLSLTASY</sequence>
<keyword evidence="3 11" id="KW-1134">Transmembrane beta strand</keyword>
<evidence type="ECO:0000259" key="14">
    <source>
        <dbReference type="Pfam" id="PF00593"/>
    </source>
</evidence>
<dbReference type="Proteomes" id="UP001139410">
    <property type="component" value="Unassembled WGS sequence"/>
</dbReference>
<evidence type="ECO:0000256" key="4">
    <source>
        <dbReference type="ARBA" id="ARBA00022496"/>
    </source>
</evidence>
<proteinExistence type="inferred from homology"/>
<keyword evidence="8 12" id="KW-0798">TonB box</keyword>
<evidence type="ECO:0000256" key="5">
    <source>
        <dbReference type="ARBA" id="ARBA00022692"/>
    </source>
</evidence>
<dbReference type="RefSeq" id="WP_235068609.1">
    <property type="nucleotide sequence ID" value="NZ_JAKFGM010000003.1"/>
</dbReference>
<dbReference type="CDD" id="cd01347">
    <property type="entry name" value="ligand_gated_channel"/>
    <property type="match status" value="1"/>
</dbReference>
<evidence type="ECO:0000256" key="12">
    <source>
        <dbReference type="RuleBase" id="RU003357"/>
    </source>
</evidence>
<dbReference type="InterPro" id="IPR039426">
    <property type="entry name" value="TonB-dep_rcpt-like"/>
</dbReference>
<evidence type="ECO:0000313" key="16">
    <source>
        <dbReference type="EMBL" id="MCF2515903.1"/>
    </source>
</evidence>
<comment type="similarity">
    <text evidence="11 12">Belongs to the TonB-dependent receptor family.</text>
</comment>
<comment type="subcellular location">
    <subcellularLocation>
        <location evidence="1 11">Cell outer membrane</location>
        <topology evidence="1 11">Multi-pass membrane protein</topology>
    </subcellularLocation>
</comment>
<dbReference type="Pfam" id="PF00593">
    <property type="entry name" value="TonB_dep_Rec_b-barrel"/>
    <property type="match status" value="1"/>
</dbReference>
<evidence type="ECO:0000256" key="9">
    <source>
        <dbReference type="ARBA" id="ARBA00023136"/>
    </source>
</evidence>
<evidence type="ECO:0000259" key="15">
    <source>
        <dbReference type="Pfam" id="PF07715"/>
    </source>
</evidence>
<feature type="signal peptide" evidence="13">
    <location>
        <begin position="1"/>
        <end position="25"/>
    </location>
</feature>
<comment type="caution">
    <text evidence="16">The sequence shown here is derived from an EMBL/GenBank/DDBJ whole genome shotgun (WGS) entry which is preliminary data.</text>
</comment>
<evidence type="ECO:0000256" key="7">
    <source>
        <dbReference type="ARBA" id="ARBA00023065"/>
    </source>
</evidence>
<reference evidence="16" key="1">
    <citation type="submission" date="2022-01" db="EMBL/GenBank/DDBJ databases">
        <authorList>
            <person name="Jo J.-H."/>
            <person name="Im W.-T."/>
        </authorList>
    </citation>
    <scope>NUCLEOTIDE SEQUENCE</scope>
    <source>
        <strain evidence="16">G124</strain>
    </source>
</reference>
<organism evidence="16 17">
    <name type="scientific">Sphingomonas cremea</name>
    <dbReference type="NCBI Taxonomy" id="2904799"/>
    <lineage>
        <taxon>Bacteria</taxon>
        <taxon>Pseudomonadati</taxon>
        <taxon>Pseudomonadota</taxon>
        <taxon>Alphaproteobacteria</taxon>
        <taxon>Sphingomonadales</taxon>
        <taxon>Sphingomonadaceae</taxon>
        <taxon>Sphingomonas</taxon>
    </lineage>
</organism>
<evidence type="ECO:0000256" key="8">
    <source>
        <dbReference type="ARBA" id="ARBA00023077"/>
    </source>
</evidence>
<dbReference type="PANTHER" id="PTHR32552">
    <property type="entry name" value="FERRICHROME IRON RECEPTOR-RELATED"/>
    <property type="match status" value="1"/>
</dbReference>
<keyword evidence="9 11" id="KW-0472">Membrane</keyword>